<dbReference type="Proteomes" id="UP000326641">
    <property type="component" value="Unassembled WGS sequence"/>
</dbReference>
<dbReference type="EMBL" id="UXAT02000008">
    <property type="protein sequence ID" value="VUX45875.1"/>
    <property type="molecule type" value="Genomic_DNA"/>
</dbReference>
<keyword evidence="2" id="KW-1185">Reference proteome</keyword>
<evidence type="ECO:0000313" key="1">
    <source>
        <dbReference type="EMBL" id="VUX45875.1"/>
    </source>
</evidence>
<gene>
    <name evidence="1" type="ORF">DF3PA_160061</name>
</gene>
<accession>A0A564WBM4</accession>
<organism evidence="1 2">
    <name type="scientific">Candidatus Defluviicoccus seviourii</name>
    <dbReference type="NCBI Taxonomy" id="2565273"/>
    <lineage>
        <taxon>Bacteria</taxon>
        <taxon>Pseudomonadati</taxon>
        <taxon>Pseudomonadota</taxon>
        <taxon>Alphaproteobacteria</taxon>
        <taxon>Rhodospirillales</taxon>
        <taxon>Rhodospirillaceae</taxon>
        <taxon>Defluviicoccus</taxon>
    </lineage>
</organism>
<protein>
    <submittedName>
        <fullName evidence="1">Uncharacterized protein</fullName>
    </submittedName>
</protein>
<reference evidence="1" key="1">
    <citation type="submission" date="2018-11" db="EMBL/GenBank/DDBJ databases">
        <authorList>
            <person name="Onetto C."/>
        </authorList>
    </citation>
    <scope>NUCLEOTIDE SEQUENCE [LARGE SCALE GENOMIC DNA]</scope>
</reference>
<sequence length="70" mass="7557">MMCLEQPIGCAKIVEIGDRSPRSQMGIMKLRSDLSLLADEEGDCRSSVAFQSAGMEACEKAGTAARRVIH</sequence>
<comment type="caution">
    <text evidence="1">The sequence shown here is derived from an EMBL/GenBank/DDBJ whole genome shotgun (WGS) entry which is preliminary data.</text>
</comment>
<name>A0A564WBM4_9PROT</name>
<proteinExistence type="predicted"/>
<evidence type="ECO:0000313" key="2">
    <source>
        <dbReference type="Proteomes" id="UP000326641"/>
    </source>
</evidence>
<dbReference type="AlphaFoldDB" id="A0A564WBM4"/>